<dbReference type="PANTHER" id="PTHR35471:SF1">
    <property type="entry name" value="OS07G0223700 PROTEIN"/>
    <property type="match status" value="1"/>
</dbReference>
<keyword evidence="1" id="KW-0472">Membrane</keyword>
<feature type="transmembrane region" description="Helical" evidence="1">
    <location>
        <begin position="21"/>
        <end position="37"/>
    </location>
</feature>
<dbReference type="KEGG" id="cmax:111483665"/>
<accession>A0A6J1J8X1</accession>
<keyword evidence="1" id="KW-0812">Transmembrane</keyword>
<proteinExistence type="predicted"/>
<gene>
    <name evidence="3" type="primary">LOC111483665</name>
</gene>
<protein>
    <submittedName>
        <fullName evidence="3">Uncharacterized protein LOC111483665 isoform X1</fullName>
    </submittedName>
</protein>
<keyword evidence="2" id="KW-1185">Reference proteome</keyword>
<dbReference type="PANTHER" id="PTHR35471">
    <property type="entry name" value="OS07G0223700 PROTEIN"/>
    <property type="match status" value="1"/>
</dbReference>
<dbReference type="AlphaFoldDB" id="A0A6J1J8X1"/>
<dbReference type="GeneID" id="111483665"/>
<feature type="transmembrane region" description="Helical" evidence="1">
    <location>
        <begin position="136"/>
        <end position="156"/>
    </location>
</feature>
<evidence type="ECO:0000313" key="2">
    <source>
        <dbReference type="Proteomes" id="UP000504608"/>
    </source>
</evidence>
<dbReference type="RefSeq" id="XP_022985676.1">
    <property type="nucleotide sequence ID" value="XM_023129908.1"/>
</dbReference>
<evidence type="ECO:0000313" key="3">
    <source>
        <dbReference type="RefSeq" id="XP_022985676.1"/>
    </source>
</evidence>
<keyword evidence="1" id="KW-1133">Transmembrane helix</keyword>
<organism evidence="2 3">
    <name type="scientific">Cucurbita maxima</name>
    <name type="common">Pumpkin</name>
    <name type="synonym">Winter squash</name>
    <dbReference type="NCBI Taxonomy" id="3661"/>
    <lineage>
        <taxon>Eukaryota</taxon>
        <taxon>Viridiplantae</taxon>
        <taxon>Streptophyta</taxon>
        <taxon>Embryophyta</taxon>
        <taxon>Tracheophyta</taxon>
        <taxon>Spermatophyta</taxon>
        <taxon>Magnoliopsida</taxon>
        <taxon>eudicotyledons</taxon>
        <taxon>Gunneridae</taxon>
        <taxon>Pentapetalae</taxon>
        <taxon>rosids</taxon>
        <taxon>fabids</taxon>
        <taxon>Cucurbitales</taxon>
        <taxon>Cucurbitaceae</taxon>
        <taxon>Cucurbiteae</taxon>
        <taxon>Cucurbita</taxon>
    </lineage>
</organism>
<feature type="transmembrane region" description="Helical" evidence="1">
    <location>
        <begin position="96"/>
        <end position="116"/>
    </location>
</feature>
<dbReference type="OrthoDB" id="1916950at2759"/>
<name>A0A6J1J8X1_CUCMA</name>
<evidence type="ECO:0000256" key="1">
    <source>
        <dbReference type="SAM" id="Phobius"/>
    </source>
</evidence>
<dbReference type="Proteomes" id="UP000504608">
    <property type="component" value="Unplaced"/>
</dbReference>
<reference evidence="3" key="1">
    <citation type="submission" date="2025-08" db="UniProtKB">
        <authorList>
            <consortium name="RefSeq"/>
        </authorList>
    </citation>
    <scope>IDENTIFICATION</scope>
    <source>
        <tissue evidence="3">Young leaves</tissue>
    </source>
</reference>
<feature type="transmembrane region" description="Helical" evidence="1">
    <location>
        <begin position="43"/>
        <end position="61"/>
    </location>
</feature>
<sequence>MMLCNSLRDRLRPWLRDYVRLQSFALILIYIQVHSFPHRNYHSLLSLFSVLNLNLFFVNTYEKDRVRIDWIPRGIVQWCIAYKFGDRIIRFGSRTYALLLFSAIFLDIFWFIPFAYHTWNVSSKQYGPLFTFSVKLTLAMQIIGFAVRLSSSLLWIRIYRSGISYMETPVHREISHFGNGDNSSTSGPDVSRSKLSRHFQVADNDGTNLTGDMALIFTHDLTSCRQY</sequence>